<accession>A0A150GBX7</accession>
<feature type="region of interest" description="Disordered" evidence="2">
    <location>
        <begin position="629"/>
        <end position="650"/>
    </location>
</feature>
<organism evidence="4 5">
    <name type="scientific">Gonium pectorale</name>
    <name type="common">Green alga</name>
    <dbReference type="NCBI Taxonomy" id="33097"/>
    <lineage>
        <taxon>Eukaryota</taxon>
        <taxon>Viridiplantae</taxon>
        <taxon>Chlorophyta</taxon>
        <taxon>core chlorophytes</taxon>
        <taxon>Chlorophyceae</taxon>
        <taxon>CS clade</taxon>
        <taxon>Chlamydomonadales</taxon>
        <taxon>Volvocaceae</taxon>
        <taxon>Gonium</taxon>
    </lineage>
</organism>
<feature type="region of interest" description="Disordered" evidence="2">
    <location>
        <begin position="725"/>
        <end position="808"/>
    </location>
</feature>
<comment type="caution">
    <text evidence="4">The sequence shown here is derived from an EMBL/GenBank/DDBJ whole genome shotgun (WGS) entry which is preliminary data.</text>
</comment>
<feature type="region of interest" description="Disordered" evidence="2">
    <location>
        <begin position="2268"/>
        <end position="2325"/>
    </location>
</feature>
<feature type="compositionally biased region" description="Polar residues" evidence="2">
    <location>
        <begin position="1118"/>
        <end position="1135"/>
    </location>
</feature>
<dbReference type="GO" id="GO:0016740">
    <property type="term" value="F:transferase activity"/>
    <property type="evidence" value="ECO:0007669"/>
    <property type="project" value="UniProtKB-KW"/>
</dbReference>
<feature type="region of interest" description="Disordered" evidence="2">
    <location>
        <begin position="2155"/>
        <end position="2197"/>
    </location>
</feature>
<feature type="region of interest" description="Disordered" evidence="2">
    <location>
        <begin position="1972"/>
        <end position="2073"/>
    </location>
</feature>
<feature type="domain" description="3-deoxy-D-manno-octulosonic-acid transferase N-terminal" evidence="3">
    <location>
        <begin position="14"/>
        <end position="140"/>
    </location>
</feature>
<evidence type="ECO:0000259" key="3">
    <source>
        <dbReference type="Pfam" id="PF04413"/>
    </source>
</evidence>
<feature type="region of interest" description="Disordered" evidence="2">
    <location>
        <begin position="949"/>
        <end position="969"/>
    </location>
</feature>
<feature type="compositionally biased region" description="Low complexity" evidence="2">
    <location>
        <begin position="1507"/>
        <end position="1522"/>
    </location>
</feature>
<reference evidence="5" key="1">
    <citation type="journal article" date="2016" name="Nat. Commun.">
        <title>The Gonium pectorale genome demonstrates co-option of cell cycle regulation during the evolution of multicellularity.</title>
        <authorList>
            <person name="Hanschen E.R."/>
            <person name="Marriage T.N."/>
            <person name="Ferris P.J."/>
            <person name="Hamaji T."/>
            <person name="Toyoda A."/>
            <person name="Fujiyama A."/>
            <person name="Neme R."/>
            <person name="Noguchi H."/>
            <person name="Minakuchi Y."/>
            <person name="Suzuki M."/>
            <person name="Kawai-Toyooka H."/>
            <person name="Smith D.R."/>
            <person name="Sparks H."/>
            <person name="Anderson J."/>
            <person name="Bakaric R."/>
            <person name="Luria V."/>
            <person name="Karger A."/>
            <person name="Kirschner M.W."/>
            <person name="Durand P.M."/>
            <person name="Michod R.E."/>
            <person name="Nozaki H."/>
            <person name="Olson B.J."/>
        </authorList>
    </citation>
    <scope>NUCLEOTIDE SEQUENCE [LARGE SCALE GENOMIC DNA]</scope>
    <source>
        <strain evidence="5">NIES-2863</strain>
    </source>
</reference>
<feature type="region of interest" description="Disordered" evidence="2">
    <location>
        <begin position="1488"/>
        <end position="1531"/>
    </location>
</feature>
<feature type="region of interest" description="Disordered" evidence="2">
    <location>
        <begin position="830"/>
        <end position="861"/>
    </location>
</feature>
<feature type="region of interest" description="Disordered" evidence="2">
    <location>
        <begin position="1267"/>
        <end position="1294"/>
    </location>
</feature>
<feature type="region of interest" description="Disordered" evidence="2">
    <location>
        <begin position="575"/>
        <end position="609"/>
    </location>
</feature>
<dbReference type="InterPro" id="IPR038107">
    <property type="entry name" value="Glycos_transf_N_sf"/>
</dbReference>
<sequence length="2842" mass="289480">MNKTDYVSLALEYNERVSVLLTTPCLDVYKLLLESLPQRVIIQLVPEYNPITVAAFLRKWQPQVGVFLDAPFQRELAIMAHASGVALALLNASLPGEEMLGWHTQLSSRRLLKQTLSSYRLIVPRSDVDVGRFRIFGATLQQMPGWSTDLQQASELGACATSLMGSRSRISRILQKRLAKRQLWVVANTVPGEEVPVARVHASLRSRHRGLLTVVAPQSAAAAPAVARRMTAEKRLRVELLSAVVKSADRLTPDLDVLVVDDPEALIPLYSMSEIVLVGGSMVPSVDGACSPAASAVAGCALLMGPYGGQYLTMAADLNHAAMVASEEAAAAVAQTGPAMRGVPAGSADTPRPSRDQQGGAGDEAQAGVAGSGGALRGLSVNARPALSDAVESDLSGVSPTWQQLVSEVQRPTLASRPMTAPPTVPEQFCLRAIPSTPSEDQSNRLLLYSGSRSGHASEDTRAFGYSVYSGTPASSVGSATPQPVMLDLDSSAAGQSYRSSVDRYRWTGQTVGFGYAYRDDDSSGSEGEEDAQLVEAETGRVALRERNAKGGRGKMARLEAYLTQGVALPLSASPEKLSRQGSPGSDACGGAASVPRSPGTYSSLTRRGSSDWLPSAASIAAAASEFIGGGAGDEKRPSWSGVDSQRDGDAELYGADTDCSGAEFFDALEDEVAPSLNATRSEQSQEVPQSLQDPASSTAADVCMTHHLPGHVSVLPPVTVSVPTPPVSPPHPPACSPDAAKGEVGPAKMTATEPQNSPARHFSPCDNEPEAQDPQRVPMPSRIRDSLPLASGVPMPSAASSPFASGLSSLPEESAAIFPDDDVFMPSAVCRAPGGSDGGSSTSSPFACGQTPQSATGADSAEFRTGQPINLRHDPSLAALLSPNDSGASDELARLMAQRQDGSSAATPTSDDWLPVPAQALALADSPQLNRASLEHYLQSMRVQLMLSSDTPSRSRSRTSALAPATQVNDSDSSALLAAVALPGVDAPTPASAAVADSATGIPDDAAGIPDGATASGGPSGMEMVPDTIKGIKIDPDEIDLLCDECALTIFSLGSASVELGPADDVALLSEPVSESLTLITAALDLCASGDSPTHRQASAGGDGPLSDFEFPPDSMTADSTSDSPTLMSQQSTALCAGGTAGGPQLTSTADGPAQHGTAEVNKASPGNSVAVAAAGVSASSAENGGGRASGHSSSSGMAPQADALTISASAIVSPFANSKYWDPHGATAAAAAVLHAAAPADEHPAEVDAERIVFSQYLYGNGPVPDVPAARAESSDVRGSSDEEAPSRAGPSPHEVAALYAVLDQASQSAYGGEARPLNRRPLHQVASIGSWLDEACILAHESEEAQRRQAEPLSPLAWYKPAEDDKPLEVVKPGFRAPMQSPIRPEVEGATTNVGAIESVRTMLFPPAPVLEGAAPGPERRSSLVFGLATLPPALAAAAAAAGAATPQVSSPAAALPSFPQPQSLPPLAQGSSSSAMSALAAALAAADSPRGRRNEVMLPRRPGSSGAIAGSASGSGAATARENSRSLDGFTATSKAAALDAAGGSSSPARSAHRDIPVRGRAATASSIPRSAADTDATEDGLRTQSFRFPGTKANSVSGGAGAGRASASAIEGVAWPITVVAPPRLGVATPKRALQRNLSAPGAVAAAVPSRRLNAVLPVDEDLEAGFERSLAELGARGCPSTRGAPSAEASTTHVHDDSSSAPSSCPSTPTSRIATTASSPFRDPTGGTLAQGLTAAIFNAAVTAAAAPSVADSFEDAFDTAVRSTPTASPIRQPLRESGHGYLSPARSRAGASSLLVARSPVVKGDGDDGMPLSPLANGFNSMFSPAASPARNPPRGVRCLDSDDDSGSDSPLPSLPNMGGRSSQPGSSARAARITLSGGPLVVPAAKPPRPPSRPRNSLPAAAEGSDSTNSSPGEVESAAAAAAAAAAGFSTPQRSRRSPRSPRFAEAASADMFNYEAAAAAGTPFAAGRPSSPPRSPIDRTSCPRAARPSASPVKPSLPPTYSFPPGNFAGTAVPLSPRRSVQSPPHSPTPRAPSSRDSLDLPRSPHAAYVSPCATDPRASPIKMPMTVGRTSRCVLSPESSPPRYGGSSAAAADVSGFSSSSSAADLTAAALLSAAGDARVPALPLSPPRYGARVATGPGFAGVAPIRTQVPPRPATAASTPARYTSPRQQRPSMARHGHQRSASSAEDGLLSMAMQLAAPLPLASASTGLRRPPTPRSQRSSASGMAAQMDAAVALEEDLHTKRSQQQHLWDVARVESRTASAAATPRSARVLFGGTDSRPPLPRPPSSSSSFGASGGSRTLASPEPAPLSPRAGSTVAGGMSLFALDGIESDRSFEPLWLGSAFGVATAQSAVSGAVPRPARVLFPTSTNTAAPAMPTAATFTTTAAAMMGLPSTSSWSPASRSLFADANAPSSDPLDAVLSRMGSPSIISPVMPAFPPRARGPADTLPLMPPFPSLPPRDRSFASATAEIAEGSPRSPAANMPPGPSLLMAMTPRGSTSATNVFTVDGAHTEPPPLATSPCEGSPMARRRLFRTSAPQLLAADVAAAVQASRSGLASASVGLLPCAGSVPLPGMPSPAQQAILAAAPLESQFEEAEAQVAGLPHEASAMYSPVAVAAAAYGFGTAPGGFPSPESTLPPAPFSAVQSQRPSTAPGLGAAARQAPPLSPRASSSRNNVNQFANASDLAVGVRGSVYAFPASSGAAVDVGTSGGKLSVGKKASQDGLSGAEGSASSQAQRQHAGQYLIPATQLPCGPRVGPAVWVVSGEDELASALSTLLRDPLERRSRGRAAAQGAAKLASSLVSTVWNVLEDLVITPALQKYISSEPTPDR</sequence>
<keyword evidence="1" id="KW-0808">Transferase</keyword>
<feature type="compositionally biased region" description="Low complexity" evidence="2">
    <location>
        <begin position="2165"/>
        <end position="2177"/>
    </location>
</feature>
<feature type="compositionally biased region" description="Low complexity" evidence="2">
    <location>
        <begin position="1544"/>
        <end position="1554"/>
    </location>
</feature>
<feature type="region of interest" description="Disordered" evidence="2">
    <location>
        <begin position="1181"/>
        <end position="1200"/>
    </location>
</feature>
<feature type="region of interest" description="Disordered" evidence="2">
    <location>
        <begin position="1831"/>
        <end position="1927"/>
    </location>
</feature>
<dbReference type="PANTHER" id="PTHR42755">
    <property type="entry name" value="3-DEOXY-MANNO-OCTULOSONATE CYTIDYLYLTRANSFERASE"/>
    <property type="match status" value="1"/>
</dbReference>
<dbReference type="EMBL" id="LSYV01000037">
    <property type="protein sequence ID" value="KXZ47329.1"/>
    <property type="molecule type" value="Genomic_DNA"/>
</dbReference>
<evidence type="ECO:0000256" key="1">
    <source>
        <dbReference type="ARBA" id="ARBA00022679"/>
    </source>
</evidence>
<dbReference type="InterPro" id="IPR039901">
    <property type="entry name" value="Kdotransferase"/>
</dbReference>
<gene>
    <name evidence="4" type="ORF">GPECTOR_36g54</name>
</gene>
<dbReference type="OrthoDB" id="308383at2759"/>
<feature type="region of interest" description="Disordered" evidence="2">
    <location>
        <begin position="1934"/>
        <end position="1953"/>
    </location>
</feature>
<feature type="region of interest" description="Disordered" evidence="2">
    <location>
        <begin position="1771"/>
        <end position="1795"/>
    </location>
</feature>
<feature type="region of interest" description="Disordered" evidence="2">
    <location>
        <begin position="1544"/>
        <end position="1586"/>
    </location>
</feature>
<feature type="compositionally biased region" description="Low complexity" evidence="2">
    <location>
        <begin position="2669"/>
        <end position="2685"/>
    </location>
</feature>
<dbReference type="GO" id="GO:0009245">
    <property type="term" value="P:lipid A biosynthetic process"/>
    <property type="evidence" value="ECO:0007669"/>
    <property type="project" value="TreeGrafter"/>
</dbReference>
<feature type="region of interest" description="Disordered" evidence="2">
    <location>
        <begin position="1681"/>
        <end position="1732"/>
    </location>
</feature>
<feature type="region of interest" description="Disordered" evidence="2">
    <location>
        <begin position="678"/>
        <end position="699"/>
    </location>
</feature>
<dbReference type="Gene3D" id="3.40.50.2000">
    <property type="entry name" value="Glycogen Phosphorylase B"/>
    <property type="match status" value="1"/>
</dbReference>
<feature type="compositionally biased region" description="Low complexity" evidence="2">
    <location>
        <begin position="2735"/>
        <end position="2750"/>
    </location>
</feature>
<evidence type="ECO:0000313" key="5">
    <source>
        <dbReference type="Proteomes" id="UP000075714"/>
    </source>
</evidence>
<feature type="region of interest" description="Disordered" evidence="2">
    <location>
        <begin position="2721"/>
        <end position="2751"/>
    </location>
</feature>
<feature type="compositionally biased region" description="Low complexity" evidence="2">
    <location>
        <begin position="2269"/>
        <end position="2281"/>
    </location>
</feature>
<feature type="compositionally biased region" description="Low complexity" evidence="2">
    <location>
        <begin position="1831"/>
        <end position="1842"/>
    </location>
</feature>
<feature type="region of interest" description="Disordered" evidence="2">
    <location>
        <begin position="2643"/>
        <end position="2686"/>
    </location>
</feature>
<keyword evidence="5" id="KW-1185">Reference proteome</keyword>
<dbReference type="PANTHER" id="PTHR42755:SF1">
    <property type="entry name" value="3-DEOXY-D-MANNO-OCTULOSONIC ACID TRANSFERASE, MITOCHONDRIAL-RELATED"/>
    <property type="match status" value="1"/>
</dbReference>
<evidence type="ECO:0000313" key="4">
    <source>
        <dbReference type="EMBL" id="KXZ47329.1"/>
    </source>
</evidence>
<proteinExistence type="predicted"/>
<feature type="compositionally biased region" description="Low complexity" evidence="2">
    <location>
        <begin position="1705"/>
        <end position="1717"/>
    </location>
</feature>
<evidence type="ECO:0000256" key="2">
    <source>
        <dbReference type="SAM" id="MobiDB-lite"/>
    </source>
</evidence>
<feature type="compositionally biased region" description="Low complexity" evidence="2">
    <location>
        <begin position="2298"/>
        <end position="2310"/>
    </location>
</feature>
<feature type="compositionally biased region" description="Pro residues" evidence="2">
    <location>
        <begin position="725"/>
        <end position="736"/>
    </location>
</feature>
<feature type="region of interest" description="Disordered" evidence="2">
    <location>
        <begin position="997"/>
        <end position="1023"/>
    </location>
</feature>
<dbReference type="GO" id="GO:0005886">
    <property type="term" value="C:plasma membrane"/>
    <property type="evidence" value="ECO:0007669"/>
    <property type="project" value="TreeGrafter"/>
</dbReference>
<dbReference type="Gene3D" id="3.40.50.11720">
    <property type="entry name" value="3-Deoxy-D-manno-octulosonic-acid transferase, N-terminal domain"/>
    <property type="match status" value="1"/>
</dbReference>
<protein>
    <recommendedName>
        <fullName evidence="3">3-deoxy-D-manno-octulosonic-acid transferase N-terminal domain-containing protein</fullName>
    </recommendedName>
</protein>
<dbReference type="Pfam" id="PF04413">
    <property type="entry name" value="Glycos_transf_N"/>
    <property type="match status" value="1"/>
</dbReference>
<dbReference type="Proteomes" id="UP000075714">
    <property type="component" value="Unassembled WGS sequence"/>
</dbReference>
<feature type="region of interest" description="Disordered" evidence="2">
    <location>
        <begin position="1091"/>
        <end position="1167"/>
    </location>
</feature>
<dbReference type="InterPro" id="IPR007507">
    <property type="entry name" value="Glycos_transf_N"/>
</dbReference>
<feature type="region of interest" description="Disordered" evidence="2">
    <location>
        <begin position="1454"/>
        <end position="1475"/>
    </location>
</feature>
<feature type="region of interest" description="Disordered" evidence="2">
    <location>
        <begin position="340"/>
        <end position="373"/>
    </location>
</feature>
<feature type="compositionally biased region" description="Low complexity" evidence="2">
    <location>
        <begin position="797"/>
        <end position="808"/>
    </location>
</feature>
<feature type="region of interest" description="Disordered" evidence="2">
    <location>
        <begin position="2214"/>
        <end position="2238"/>
    </location>
</feature>
<name>A0A150GBX7_GONPE</name>
<dbReference type="STRING" id="33097.A0A150GBX7"/>